<evidence type="ECO:0000313" key="7">
    <source>
        <dbReference type="EMBL" id="MDC0685328.1"/>
    </source>
</evidence>
<organism evidence="7 8">
    <name type="scientific">Sorangium atrum</name>
    <dbReference type="NCBI Taxonomy" id="2995308"/>
    <lineage>
        <taxon>Bacteria</taxon>
        <taxon>Pseudomonadati</taxon>
        <taxon>Myxococcota</taxon>
        <taxon>Polyangia</taxon>
        <taxon>Polyangiales</taxon>
        <taxon>Polyangiaceae</taxon>
        <taxon>Sorangium</taxon>
    </lineage>
</organism>
<dbReference type="InterPro" id="IPR036909">
    <property type="entry name" value="Cyt_c-like_dom_sf"/>
</dbReference>
<accession>A0ABT5CI64</accession>
<dbReference type="Gene3D" id="1.10.760.10">
    <property type="entry name" value="Cytochrome c-like domain"/>
    <property type="match status" value="1"/>
</dbReference>
<feature type="signal peptide" evidence="5">
    <location>
        <begin position="1"/>
        <end position="24"/>
    </location>
</feature>
<sequence length="482" mass="52877">MTTHLTPLFVLVGATLPLVVAALACNSADRDEQAEHVASAEDELPRRGRFSDFEATTERNTRNLLQRGQEIFRFDTFGDEQFWGGKLRLHESIAKVTPAQALELGLKVDADALPSRLRDKIARGQVDLDDPAVTLSLLQLDAILGVTGFFNARGKLISIGLQCAFCHSTVNDSVRPGIGTRLDGWANRDLDVGAIIATAPTLQPIVDLLPKVPAGITEAGVREVLLSWGPGKYDAELLLDGKAFQTDGETSLATLPPPDERTSAATLLPNAFDMGGVNEHTWTGNWGSVPYWNAFVAVTQLHGKGNFFDPRLNDPVKYPNAAATGIWNVVVDPKDDLVTSKLPALHFYQLALPAPKPEPGRDFNEEAAERGAKLFTGKAMCTGCHNKPLWTDAGWNLHTPEEMKIDAFQANRAPGNSYKTMNLAALFVRELGLFMKPKNKGRFYHDGRFATLLDVVRSYNERFDLGLDSGEKRDLVEYLKSL</sequence>
<evidence type="ECO:0000256" key="2">
    <source>
        <dbReference type="ARBA" id="ARBA00022723"/>
    </source>
</evidence>
<dbReference type="Proteomes" id="UP001217485">
    <property type="component" value="Unassembled WGS sequence"/>
</dbReference>
<keyword evidence="3 4" id="KW-0408">Iron</keyword>
<dbReference type="EMBL" id="JAQNDK010000006">
    <property type="protein sequence ID" value="MDC0685328.1"/>
    <property type="molecule type" value="Genomic_DNA"/>
</dbReference>
<dbReference type="PANTHER" id="PTHR30600:SF9">
    <property type="entry name" value="BLR7738 PROTEIN"/>
    <property type="match status" value="1"/>
</dbReference>
<dbReference type="PROSITE" id="PS51007">
    <property type="entry name" value="CYTC"/>
    <property type="match status" value="2"/>
</dbReference>
<name>A0ABT5CI64_9BACT</name>
<evidence type="ECO:0000256" key="5">
    <source>
        <dbReference type="SAM" id="SignalP"/>
    </source>
</evidence>
<keyword evidence="8" id="KW-1185">Reference proteome</keyword>
<dbReference type="SUPFAM" id="SSF46626">
    <property type="entry name" value="Cytochrome c"/>
    <property type="match status" value="1"/>
</dbReference>
<dbReference type="PANTHER" id="PTHR30600">
    <property type="entry name" value="CYTOCHROME C PEROXIDASE-RELATED"/>
    <property type="match status" value="1"/>
</dbReference>
<feature type="chain" id="PRO_5047019694" description="Cytochrome c domain-containing protein" evidence="5">
    <location>
        <begin position="25"/>
        <end position="482"/>
    </location>
</feature>
<evidence type="ECO:0000256" key="1">
    <source>
        <dbReference type="ARBA" id="ARBA00022617"/>
    </source>
</evidence>
<protein>
    <recommendedName>
        <fullName evidence="6">Cytochrome c domain-containing protein</fullName>
    </recommendedName>
</protein>
<comment type="caution">
    <text evidence="7">The sequence shown here is derived from an EMBL/GenBank/DDBJ whole genome shotgun (WGS) entry which is preliminary data.</text>
</comment>
<evidence type="ECO:0000259" key="6">
    <source>
        <dbReference type="PROSITE" id="PS51007"/>
    </source>
</evidence>
<evidence type="ECO:0000256" key="4">
    <source>
        <dbReference type="PROSITE-ProRule" id="PRU00433"/>
    </source>
</evidence>
<dbReference type="RefSeq" id="WP_272103542.1">
    <property type="nucleotide sequence ID" value="NZ_JAQNDK010000006.1"/>
</dbReference>
<gene>
    <name evidence="7" type="ORF">POL72_46915</name>
</gene>
<evidence type="ECO:0000256" key="3">
    <source>
        <dbReference type="ARBA" id="ARBA00023004"/>
    </source>
</evidence>
<keyword evidence="2 4" id="KW-0479">Metal-binding</keyword>
<keyword evidence="1 4" id="KW-0349">Heme</keyword>
<dbReference type="InterPro" id="IPR009056">
    <property type="entry name" value="Cyt_c-like_dom"/>
</dbReference>
<reference evidence="7 8" key="1">
    <citation type="submission" date="2023-01" db="EMBL/GenBank/DDBJ databases">
        <title>Minimal conservation of predation-associated metabolite biosynthetic gene clusters underscores biosynthetic potential of Myxococcota including descriptions for ten novel species: Archangium lansinium sp. nov., Myxococcus landrumus sp. nov., Nannocystis bai.</title>
        <authorList>
            <person name="Ahearne A."/>
            <person name="Stevens C."/>
            <person name="Dowd S."/>
        </authorList>
    </citation>
    <scope>NUCLEOTIDE SEQUENCE [LARGE SCALE GENOMIC DNA]</scope>
    <source>
        <strain evidence="7 8">WIWO2</strain>
    </source>
</reference>
<feature type="domain" description="Cytochrome c" evidence="6">
    <location>
        <begin position="140"/>
        <end position="272"/>
    </location>
</feature>
<dbReference type="InterPro" id="IPR051395">
    <property type="entry name" value="Cytochrome_c_Peroxidase/MauG"/>
</dbReference>
<feature type="domain" description="Cytochrome c" evidence="6">
    <location>
        <begin position="366"/>
        <end position="482"/>
    </location>
</feature>
<proteinExistence type="predicted"/>
<keyword evidence="5" id="KW-0732">Signal</keyword>
<evidence type="ECO:0000313" key="8">
    <source>
        <dbReference type="Proteomes" id="UP001217485"/>
    </source>
</evidence>